<organism evidence="3 4">
    <name type="scientific">Trichoderma gamsii</name>
    <dbReference type="NCBI Taxonomy" id="398673"/>
    <lineage>
        <taxon>Eukaryota</taxon>
        <taxon>Fungi</taxon>
        <taxon>Dikarya</taxon>
        <taxon>Ascomycota</taxon>
        <taxon>Pezizomycotina</taxon>
        <taxon>Sordariomycetes</taxon>
        <taxon>Hypocreomycetidae</taxon>
        <taxon>Hypocreales</taxon>
        <taxon>Hypocreaceae</taxon>
        <taxon>Trichoderma</taxon>
    </lineage>
</organism>
<dbReference type="EMBL" id="JPDN02000021">
    <property type="protein sequence ID" value="PON24917.1"/>
    <property type="molecule type" value="Genomic_DNA"/>
</dbReference>
<dbReference type="AlphaFoldDB" id="A0A2P4ZKS0"/>
<dbReference type="Gene3D" id="3.40.630.30">
    <property type="match status" value="1"/>
</dbReference>
<protein>
    <recommendedName>
        <fullName evidence="2">LYC1 C-terminal domain-containing protein</fullName>
    </recommendedName>
</protein>
<feature type="region of interest" description="Disordered" evidence="1">
    <location>
        <begin position="1"/>
        <end position="44"/>
    </location>
</feature>
<feature type="compositionally biased region" description="Polar residues" evidence="1">
    <location>
        <begin position="16"/>
        <end position="26"/>
    </location>
</feature>
<proteinExistence type="predicted"/>
<reference evidence="3 4" key="1">
    <citation type="journal article" date="2016" name="Genome Announc.">
        <title>Draft Whole-Genome Sequence of Trichoderma gamsii T6085, a Promising Biocontrol Agent of Fusarium Head Blight on Wheat.</title>
        <authorList>
            <person name="Baroncelli R."/>
            <person name="Zapparata A."/>
            <person name="Piaggeschi G."/>
            <person name="Sarrocco S."/>
            <person name="Vannacci G."/>
        </authorList>
    </citation>
    <scope>NUCLEOTIDE SEQUENCE [LARGE SCALE GENOMIC DNA]</scope>
    <source>
        <strain evidence="3 4">T6085</strain>
    </source>
</reference>
<keyword evidence="4" id="KW-1185">Reference proteome</keyword>
<sequence length="461" mass="52060">MGDSLQNLATEAAEGNNVSLTASAEASNAEGDISQPEIRPDIFKASGTRLHWERWTKRRANDGTGDPHAGDGNSSTGDGNPAPSGDLEFDYMFGYPITTEQMQEYWRMVGWSTNETLRLDNYYVFEKAVARFELPKRVQETWLLFDPGARNVVYTGASVYHRQGLVSTTKGGAKPVKAMVISQVVTDFGHRCCGLATHFLNLLAHQMDSREGEDHIAFSVLYSGPKTDLFQRCGWRPLPAKQLRITLGGLQFSGLMEYFKRYPKYLRHMRHLYWEHLENWLGESDGLSMMAMSAIKHPTVHAQIVLSRDFVAWHLRRSLIRHSIVRLQQQAHPVDSRIPVGAQFTDVKSNTSISAFWAHESIKRRLCVGCMEVQRHDGMEGGIRMVLSMAVEEASQYGLREVILWEPSAQIVEQAERIAAEMGHGMTATWENRSEMIPCFRWHGGESKEVIWTESGYFGSA</sequence>
<dbReference type="STRING" id="398673.A0A2P4ZKS0"/>
<dbReference type="InterPro" id="IPR053013">
    <property type="entry name" value="LAT"/>
</dbReference>
<comment type="caution">
    <text evidence="3">The sequence shown here is derived from an EMBL/GenBank/DDBJ whole genome shotgun (WGS) entry which is preliminary data.</text>
</comment>
<dbReference type="RefSeq" id="XP_018655970.2">
    <property type="nucleotide sequence ID" value="XM_018810799.2"/>
</dbReference>
<dbReference type="Proteomes" id="UP000054821">
    <property type="component" value="Unassembled WGS sequence"/>
</dbReference>
<name>A0A2P4ZKS0_9HYPO</name>
<evidence type="ECO:0000313" key="3">
    <source>
        <dbReference type="EMBL" id="PON24917.1"/>
    </source>
</evidence>
<gene>
    <name evidence="3" type="ORF">TGAM01_v206425</name>
</gene>
<evidence type="ECO:0000259" key="2">
    <source>
        <dbReference type="Pfam" id="PF22998"/>
    </source>
</evidence>
<feature type="domain" description="LYC1 C-terminal" evidence="2">
    <location>
        <begin position="296"/>
        <end position="458"/>
    </location>
</feature>
<dbReference type="Pfam" id="PF22998">
    <property type="entry name" value="GNAT_LYC1-like"/>
    <property type="match status" value="1"/>
</dbReference>
<evidence type="ECO:0000256" key="1">
    <source>
        <dbReference type="SAM" id="MobiDB-lite"/>
    </source>
</evidence>
<accession>A0A2P4ZKS0</accession>
<dbReference type="PANTHER" id="PTHR34815">
    <property type="entry name" value="LYSINE ACETYLTRANSFERASE"/>
    <property type="match status" value="1"/>
</dbReference>
<feature type="region of interest" description="Disordered" evidence="1">
    <location>
        <begin position="58"/>
        <end position="83"/>
    </location>
</feature>
<dbReference type="GeneID" id="29990882"/>
<dbReference type="InterPro" id="IPR055100">
    <property type="entry name" value="GNAT_LYC1-like"/>
</dbReference>
<evidence type="ECO:0000313" key="4">
    <source>
        <dbReference type="Proteomes" id="UP000054821"/>
    </source>
</evidence>
<dbReference type="PANTHER" id="PTHR34815:SF2">
    <property type="entry name" value="N-ACETYLTRANSFERASE DOMAIN-CONTAINING PROTEIN"/>
    <property type="match status" value="1"/>
</dbReference>